<protein>
    <submittedName>
        <fullName evidence="5">BspA family leucine-rich repeat surface protein</fullName>
    </submittedName>
</protein>
<accession>A0ABW1SJ39</accession>
<keyword evidence="3" id="KW-0732">Signal</keyword>
<keyword evidence="1" id="KW-0677">Repeat</keyword>
<evidence type="ECO:0000313" key="6">
    <source>
        <dbReference type="Proteomes" id="UP001596171"/>
    </source>
</evidence>
<evidence type="ECO:0000313" key="5">
    <source>
        <dbReference type="EMBL" id="MFC6201449.1"/>
    </source>
</evidence>
<dbReference type="InterPro" id="IPR009459">
    <property type="entry name" value="MucBP_dom"/>
</dbReference>
<dbReference type="RefSeq" id="WP_171002385.1">
    <property type="nucleotide sequence ID" value="NZ_BJDI01000028.1"/>
</dbReference>
<dbReference type="Gene3D" id="3.10.20.320">
    <property type="entry name" value="Putative peptidoglycan bound protein (lpxtg motif)"/>
    <property type="match status" value="1"/>
</dbReference>
<gene>
    <name evidence="5" type="ORF">ACFP1L_06130</name>
</gene>
<evidence type="ECO:0000256" key="3">
    <source>
        <dbReference type="SAM" id="SignalP"/>
    </source>
</evidence>
<sequence>MRRSSLINFTMIILTTLTMTTLPLTASLISASAQTALPTTTVKTDAATDKVLSGTSSMETANAAPAEANSPDATSEDPASSQSSTSRQSSRETTSQTSSSQTSSATSEPTRNDKPEQKTALTKAATVLADEATIPESFGTVTWSLNDAGELHLSGGDFGDSLKPYQNVNMVSYGKSPWGALSDSITKVVIDGEITAAPGASYNCLFAKLKSVTAYEGLENFNMTGVKNITAMFFSNTSLKALSVGSWDVSTITLFSYAFSACTSLQTIDVENWKFESAIDLTYLFDQCSALNGIDVSNWIFPNVLRITNLFYKCSSLTSIDVSKWDTSHVKYMERVFALCPLLKTIDVSKWDVSNVTEMYALFQGCKGLETLPIDNWDVRKVTRLEQTFGSMGTANLTLNFDKWQTDSLTNVNEAFYNCNVQRLDLQSWNISKVTALKEVFAYSKSTEIEISDWDTSNVTTLDSLFAYSAVPTVDINTNGSHWNTSKVTNMASTFVRSQIASIDLSGWDTSNVTKMSSMFVGAPIEKLDLSHFDVSKVETTSGMFNSMKELTDLNLDNWDNQATTNWANMFYTSYSIRHLKLGPKFRFYDTNAGLTAPNSTPPYFGKWCYEDGSDGKYYSSAELMRNYDGETMPAGDYYWAKHGTVIINYLDSDGQQITPPKTIYGEVGTAYETQPITIAGYGDVIEEQPENASGTYAKDVINVNYRYTGIVSFAAVTPTMSFKTQAITAGETSIPLTSVGSGISVQDTRRSGSEWTVTAKLLDAGFVSDSSGTNLGAKLYYQNGTSLTEIGQNESVPIMTQTSTSRDPVTITGDWLSESTGLKLQVTGNQVRAEQYTGKLEWGLTEGVANK</sequence>
<dbReference type="Pfam" id="PF03382">
    <property type="entry name" value="DUF285"/>
    <property type="match status" value="2"/>
</dbReference>
<dbReference type="SUPFAM" id="SSF52058">
    <property type="entry name" value="L domain-like"/>
    <property type="match status" value="1"/>
</dbReference>
<dbReference type="Gene3D" id="3.80.10.10">
    <property type="entry name" value="Ribonuclease Inhibitor"/>
    <property type="match status" value="2"/>
</dbReference>
<dbReference type="InterPro" id="IPR005046">
    <property type="entry name" value="DUF285"/>
</dbReference>
<evidence type="ECO:0000256" key="1">
    <source>
        <dbReference type="ARBA" id="ARBA00022737"/>
    </source>
</evidence>
<proteinExistence type="predicted"/>
<dbReference type="InterPro" id="IPR011889">
    <property type="entry name" value="Liste_lipo_26"/>
</dbReference>
<reference evidence="6" key="1">
    <citation type="journal article" date="2019" name="Int. J. Syst. Evol. Microbiol.">
        <title>The Global Catalogue of Microorganisms (GCM) 10K type strain sequencing project: providing services to taxonomists for standard genome sequencing and annotation.</title>
        <authorList>
            <consortium name="The Broad Institute Genomics Platform"/>
            <consortium name="The Broad Institute Genome Sequencing Center for Infectious Disease"/>
            <person name="Wu L."/>
            <person name="Ma J."/>
        </authorList>
    </citation>
    <scope>NUCLEOTIDE SEQUENCE [LARGE SCALE GENOMIC DNA]</scope>
    <source>
        <strain evidence="6">CCM 8930</strain>
    </source>
</reference>
<evidence type="ECO:0000256" key="2">
    <source>
        <dbReference type="SAM" id="MobiDB-lite"/>
    </source>
</evidence>
<dbReference type="PANTHER" id="PTHR45661:SF3">
    <property type="entry name" value="IG-LIKE DOMAIN-CONTAINING PROTEIN"/>
    <property type="match status" value="1"/>
</dbReference>
<dbReference type="InterPro" id="IPR032675">
    <property type="entry name" value="LRR_dom_sf"/>
</dbReference>
<feature type="compositionally biased region" description="Low complexity" evidence="2">
    <location>
        <begin position="79"/>
        <end position="108"/>
    </location>
</feature>
<dbReference type="Proteomes" id="UP001596171">
    <property type="component" value="Unassembled WGS sequence"/>
</dbReference>
<dbReference type="Pfam" id="PF06458">
    <property type="entry name" value="MucBP"/>
    <property type="match status" value="1"/>
</dbReference>
<dbReference type="InterPro" id="IPR053139">
    <property type="entry name" value="Surface_bspA-like"/>
</dbReference>
<feature type="domain" description="MucBP" evidence="4">
    <location>
        <begin position="645"/>
        <end position="709"/>
    </location>
</feature>
<dbReference type="PANTHER" id="PTHR45661">
    <property type="entry name" value="SURFACE ANTIGEN"/>
    <property type="match status" value="1"/>
</dbReference>
<feature type="signal peptide" evidence="3">
    <location>
        <begin position="1"/>
        <end position="35"/>
    </location>
</feature>
<dbReference type="NCBIfam" id="TIGR02167">
    <property type="entry name" value="Liste_lipo_26"/>
    <property type="match status" value="6"/>
</dbReference>
<name>A0ABW1SJ39_9LACO</name>
<feature type="region of interest" description="Disordered" evidence="2">
    <location>
        <begin position="55"/>
        <end position="119"/>
    </location>
</feature>
<evidence type="ECO:0000259" key="4">
    <source>
        <dbReference type="Pfam" id="PF06458"/>
    </source>
</evidence>
<comment type="caution">
    <text evidence="5">The sequence shown here is derived from an EMBL/GenBank/DDBJ whole genome shotgun (WGS) entry which is preliminary data.</text>
</comment>
<dbReference type="EMBL" id="JBHSSE010000014">
    <property type="protein sequence ID" value="MFC6201449.1"/>
    <property type="molecule type" value="Genomic_DNA"/>
</dbReference>
<keyword evidence="6" id="KW-1185">Reference proteome</keyword>
<feature type="chain" id="PRO_5047540508" evidence="3">
    <location>
        <begin position="36"/>
        <end position="852"/>
    </location>
</feature>
<organism evidence="5 6">
    <name type="scientific">Lactiplantibacillus nangangensis</name>
    <dbReference type="NCBI Taxonomy" id="2559917"/>
    <lineage>
        <taxon>Bacteria</taxon>
        <taxon>Bacillati</taxon>
        <taxon>Bacillota</taxon>
        <taxon>Bacilli</taxon>
        <taxon>Lactobacillales</taxon>
        <taxon>Lactobacillaceae</taxon>
        <taxon>Lactiplantibacillus</taxon>
    </lineage>
</organism>